<evidence type="ECO:0000256" key="7">
    <source>
        <dbReference type="SAM" id="Phobius"/>
    </source>
</evidence>
<keyword evidence="3" id="KW-1003">Cell membrane</keyword>
<evidence type="ECO:0000313" key="9">
    <source>
        <dbReference type="Proteomes" id="UP000632659"/>
    </source>
</evidence>
<dbReference type="PIRSF" id="PIRSF006603">
    <property type="entry name" value="DinF"/>
    <property type="match status" value="1"/>
</dbReference>
<feature type="transmembrane region" description="Helical" evidence="7">
    <location>
        <begin position="92"/>
        <end position="113"/>
    </location>
</feature>
<dbReference type="PANTHER" id="PTHR42925">
    <property type="entry name" value="MULTIDRUG AND TOXIN EFFLUX PROTEIN MATE FAMILY"/>
    <property type="match status" value="1"/>
</dbReference>
<evidence type="ECO:0000256" key="3">
    <source>
        <dbReference type="ARBA" id="ARBA00022475"/>
    </source>
</evidence>
<dbReference type="EMBL" id="JACRTL010000003">
    <property type="protein sequence ID" value="MBC8610780.1"/>
    <property type="molecule type" value="Genomic_DNA"/>
</dbReference>
<feature type="transmembrane region" description="Helical" evidence="7">
    <location>
        <begin position="133"/>
        <end position="152"/>
    </location>
</feature>
<dbReference type="InterPro" id="IPR048279">
    <property type="entry name" value="MdtK-like"/>
</dbReference>
<keyword evidence="5 7" id="KW-1133">Transmembrane helix</keyword>
<evidence type="ECO:0000313" key="8">
    <source>
        <dbReference type="EMBL" id="MBC8610780.1"/>
    </source>
</evidence>
<proteinExistence type="predicted"/>
<evidence type="ECO:0000256" key="2">
    <source>
        <dbReference type="ARBA" id="ARBA00022448"/>
    </source>
</evidence>
<sequence length="451" mass="49463">MTKLLTKNRSFYKDFFLMTLILALQNLITCSVNLADNIMLGSYAEVSLSGAAIVNQIQYLLQMLTMGIGEGVVILCAQYWGKKEIEPIRRIFSIGIKLGLLAGGLMWAIVFFFPVPVLSLFTNDQAVIEEAKSYLQIVCFSYFFFCITNTIICGLRGVETVRIGVVVSLIALFVNMGLNYMFIFGKFGAPELGIRGAAIGTLVSRIIETGVVVFYLFVVDKKVKMKISDFLSFDQELFSDYIRVGAFVIMSNMLWGVAMAVQAAILGHLGSVAIAANSIAATVFQVLTVVTYGSASAAAVITGRTVGEGDIPHVKEYARTMQLLFLGIGVLTGLGLFLVKEPILDFYSISAQTRDMAGDFINVLCITVVGTAYQCASLTGIVRGGGDTKFVFINDSIFMWLLVLPLSALAAFVLNWSPLAVFWILKSDQIAKCLVALPKVNRFRWIRQLTR</sequence>
<evidence type="ECO:0000256" key="1">
    <source>
        <dbReference type="ARBA" id="ARBA00004651"/>
    </source>
</evidence>
<dbReference type="GO" id="GO:0042910">
    <property type="term" value="F:xenobiotic transmembrane transporter activity"/>
    <property type="evidence" value="ECO:0007669"/>
    <property type="project" value="InterPro"/>
</dbReference>
<dbReference type="InterPro" id="IPR047135">
    <property type="entry name" value="YsiQ"/>
</dbReference>
<feature type="transmembrane region" description="Helical" evidence="7">
    <location>
        <begin position="360"/>
        <end position="385"/>
    </location>
</feature>
<dbReference type="AlphaFoldDB" id="A0A8J6TX83"/>
<comment type="subcellular location">
    <subcellularLocation>
        <location evidence="1">Cell membrane</location>
        <topology evidence="1">Multi-pass membrane protein</topology>
    </subcellularLocation>
</comment>
<reference evidence="8" key="1">
    <citation type="submission" date="2020-08" db="EMBL/GenBank/DDBJ databases">
        <title>Genome public.</title>
        <authorList>
            <person name="Liu C."/>
            <person name="Sun Q."/>
        </authorList>
    </citation>
    <scope>NUCLEOTIDE SEQUENCE</scope>
    <source>
        <strain evidence="8">NSJ-15</strain>
    </source>
</reference>
<dbReference type="PANTHER" id="PTHR42925:SF2">
    <property type="entry name" value="NA+ DRIVEN MULTIDRUG EFFLUX PUMP"/>
    <property type="match status" value="1"/>
</dbReference>
<evidence type="ECO:0000256" key="4">
    <source>
        <dbReference type="ARBA" id="ARBA00022692"/>
    </source>
</evidence>
<feature type="transmembrane region" description="Helical" evidence="7">
    <location>
        <begin position="164"/>
        <end position="185"/>
    </location>
</feature>
<keyword evidence="2" id="KW-0813">Transport</keyword>
<accession>A0A8J6TX83</accession>
<dbReference type="GO" id="GO:0015297">
    <property type="term" value="F:antiporter activity"/>
    <property type="evidence" value="ECO:0007669"/>
    <property type="project" value="InterPro"/>
</dbReference>
<dbReference type="RefSeq" id="WP_187536446.1">
    <property type="nucleotide sequence ID" value="NZ_JACRTL010000003.1"/>
</dbReference>
<name>A0A8J6TX83_9FIRM</name>
<evidence type="ECO:0000256" key="5">
    <source>
        <dbReference type="ARBA" id="ARBA00022989"/>
    </source>
</evidence>
<feature type="transmembrane region" description="Helical" evidence="7">
    <location>
        <begin position="397"/>
        <end position="425"/>
    </location>
</feature>
<dbReference type="GO" id="GO:0005886">
    <property type="term" value="C:plasma membrane"/>
    <property type="evidence" value="ECO:0007669"/>
    <property type="project" value="UniProtKB-SubCell"/>
</dbReference>
<organism evidence="8 9">
    <name type="scientific">Massiliimalia timonensis</name>
    <dbReference type="NCBI Taxonomy" id="1987501"/>
    <lineage>
        <taxon>Bacteria</taxon>
        <taxon>Bacillati</taxon>
        <taxon>Bacillota</taxon>
        <taxon>Clostridia</taxon>
        <taxon>Eubacteriales</taxon>
        <taxon>Oscillospiraceae</taxon>
        <taxon>Massiliimalia</taxon>
    </lineage>
</organism>
<evidence type="ECO:0000256" key="6">
    <source>
        <dbReference type="ARBA" id="ARBA00023136"/>
    </source>
</evidence>
<feature type="transmembrane region" description="Helical" evidence="7">
    <location>
        <begin position="197"/>
        <end position="219"/>
    </location>
</feature>
<dbReference type="Pfam" id="PF01554">
    <property type="entry name" value="MatE"/>
    <property type="match status" value="2"/>
</dbReference>
<dbReference type="InterPro" id="IPR002528">
    <property type="entry name" value="MATE_fam"/>
</dbReference>
<feature type="transmembrane region" description="Helical" evidence="7">
    <location>
        <begin position="323"/>
        <end position="340"/>
    </location>
</feature>
<protein>
    <submittedName>
        <fullName evidence="8">MATE family efflux transporter</fullName>
    </submittedName>
</protein>
<dbReference type="NCBIfam" id="TIGR00797">
    <property type="entry name" value="matE"/>
    <property type="match status" value="1"/>
</dbReference>
<keyword evidence="4 7" id="KW-0812">Transmembrane</keyword>
<keyword evidence="9" id="KW-1185">Reference proteome</keyword>
<feature type="transmembrane region" description="Helical" evidence="7">
    <location>
        <begin position="240"/>
        <end position="267"/>
    </location>
</feature>
<gene>
    <name evidence="8" type="ORF">H8702_06540</name>
</gene>
<comment type="caution">
    <text evidence="8">The sequence shown here is derived from an EMBL/GenBank/DDBJ whole genome shotgun (WGS) entry which is preliminary data.</text>
</comment>
<keyword evidence="6 7" id="KW-0472">Membrane</keyword>
<dbReference type="Proteomes" id="UP000632659">
    <property type="component" value="Unassembled WGS sequence"/>
</dbReference>